<accession>A0AAD4UPQ4</accession>
<protein>
    <recommendedName>
        <fullName evidence="1">Retroviral polymerase SH3-like domain-containing protein</fullName>
    </recommendedName>
</protein>
<evidence type="ECO:0000313" key="3">
    <source>
        <dbReference type="Proteomes" id="UP001054821"/>
    </source>
</evidence>
<organism evidence="2 3">
    <name type="scientific">Prunus dulcis</name>
    <name type="common">Almond</name>
    <name type="synonym">Amygdalus dulcis</name>
    <dbReference type="NCBI Taxonomy" id="3755"/>
    <lineage>
        <taxon>Eukaryota</taxon>
        <taxon>Viridiplantae</taxon>
        <taxon>Streptophyta</taxon>
        <taxon>Embryophyta</taxon>
        <taxon>Tracheophyta</taxon>
        <taxon>Spermatophyta</taxon>
        <taxon>Magnoliopsida</taxon>
        <taxon>eudicotyledons</taxon>
        <taxon>Gunneridae</taxon>
        <taxon>Pentapetalae</taxon>
        <taxon>rosids</taxon>
        <taxon>fabids</taxon>
        <taxon>Rosales</taxon>
        <taxon>Rosaceae</taxon>
        <taxon>Amygdaloideae</taxon>
        <taxon>Amygdaleae</taxon>
        <taxon>Prunus</taxon>
    </lineage>
</organism>
<gene>
    <name evidence="2" type="ORF">L3X38_000081</name>
</gene>
<dbReference type="Pfam" id="PF25597">
    <property type="entry name" value="SH3_retrovirus"/>
    <property type="match status" value="1"/>
</dbReference>
<dbReference type="AlphaFoldDB" id="A0AAD4UPQ4"/>
<comment type="caution">
    <text evidence="2">The sequence shown here is derived from an EMBL/GenBank/DDBJ whole genome shotgun (WGS) entry which is preliminary data.</text>
</comment>
<dbReference type="Proteomes" id="UP001054821">
    <property type="component" value="Unassembled WGS sequence"/>
</dbReference>
<sequence length="384" mass="42830">MFRRVRHFPYAALDVPAYGKTLYSVQGHHPWRWMFRCVMIQSACVGHSLGATHGVGCSGVGALEFCPPTSHDVFGDHVYLVSKLPSKGFGGVTYVHVYSHQRSKLDPCALQCVFIGYSFTQKGYKCYHPPTQNMHVILDVNFLQEVPYYVSPSSPIQGERESKLEILELENDVFEDTVLEKETAGRTEASDRSRISKNQTCGLYEETTGRPLELDRSPISGDEAGALGVEMTSHIEARDQSPVSENSDSDSCIVISNDLSVSTYELPPRITHGKPKVQYAPDIHANSKYPISHYMSTHHLSKSYASYLCQLSNVCVPIKLQDALSNPKWMDAMNVEIDALNKNKTWDLVPLLGGKKAVGCKWVFTTIFLNSLDKLGMRDIFAPT</sequence>
<evidence type="ECO:0000313" key="2">
    <source>
        <dbReference type="EMBL" id="KAI5311340.1"/>
    </source>
</evidence>
<dbReference type="InterPro" id="IPR057670">
    <property type="entry name" value="SH3_retrovirus"/>
</dbReference>
<name>A0AAD4UPQ4_PRUDU</name>
<keyword evidence="3" id="KW-1185">Reference proteome</keyword>
<evidence type="ECO:0000259" key="1">
    <source>
        <dbReference type="Pfam" id="PF25597"/>
    </source>
</evidence>
<proteinExistence type="predicted"/>
<feature type="domain" description="Retroviral polymerase SH3-like" evidence="1">
    <location>
        <begin position="93"/>
        <end position="149"/>
    </location>
</feature>
<dbReference type="EMBL" id="JAJFAZ020000028">
    <property type="protein sequence ID" value="KAI5311340.1"/>
    <property type="molecule type" value="Genomic_DNA"/>
</dbReference>
<reference evidence="2 3" key="1">
    <citation type="journal article" date="2022" name="G3 (Bethesda)">
        <title>Whole-genome sequence and methylome profiling of the almond [Prunus dulcis (Mill.) D.A. Webb] cultivar 'Nonpareil'.</title>
        <authorList>
            <person name="D'Amico-Willman K.M."/>
            <person name="Ouma W.Z."/>
            <person name="Meulia T."/>
            <person name="Sideli G.M."/>
            <person name="Gradziel T.M."/>
            <person name="Fresnedo-Ramirez J."/>
        </authorList>
    </citation>
    <scope>NUCLEOTIDE SEQUENCE [LARGE SCALE GENOMIC DNA]</scope>
    <source>
        <strain evidence="2">Clone GOH B32 T37-40</strain>
    </source>
</reference>